<name>A0A387G0V0_9HYPH</name>
<gene>
    <name evidence="2" type="ORF">CCGE525_21815</name>
</gene>
<keyword evidence="3" id="KW-1185">Reference proteome</keyword>
<dbReference type="GO" id="GO:0003677">
    <property type="term" value="F:DNA binding"/>
    <property type="evidence" value="ECO:0007669"/>
    <property type="project" value="InterPro"/>
</dbReference>
<evidence type="ECO:0000313" key="2">
    <source>
        <dbReference type="EMBL" id="AYG61156.1"/>
    </source>
</evidence>
<protein>
    <recommendedName>
        <fullName evidence="1">DUF6538 domain-containing protein</fullName>
    </recommendedName>
</protein>
<evidence type="ECO:0000313" key="3">
    <source>
        <dbReference type="Proteomes" id="UP000282195"/>
    </source>
</evidence>
<sequence length="325" mass="37081">MKLNYLHIRDGFYYFRRAIPPRLRYQFDNKREFVISLGTKDRRLATLNYSKLDQKYDSLLKLAAQDPNFIGATEFQKMAADSGIHSFPDDVGSLSVPELIELTGKNLDIIRSLPSNPRIRAGVLAAALNSSVRLADIYDRYKVITRDKDLRRTPRERQKAQKPIELAISEFVVAIGDLDVRKLTKKEGYQFRDKLISDIESGKISASTANKKIMHLRKIINAVFQADYPELVNPFEVKAIEDTEKGRRKPFSEIEIEDITEKLHSNNVNDQLKAIMFVSMFTGAGCKELALLTSSDIVLDADIPHIRIKPNEFRTKVKGGGERHR</sequence>
<dbReference type="InterPro" id="IPR011010">
    <property type="entry name" value="DNA_brk_join_enz"/>
</dbReference>
<proteinExistence type="predicted"/>
<dbReference type="SUPFAM" id="SSF56349">
    <property type="entry name" value="DNA breaking-rejoining enzymes"/>
    <property type="match status" value="1"/>
</dbReference>
<reference evidence="2 3" key="1">
    <citation type="submission" date="2018-10" db="EMBL/GenBank/DDBJ databases">
        <title>Rhizobium etli, R. leguminosarum and a new Rhizobium genospecies from Phaseolus dumosus.</title>
        <authorList>
            <person name="Ramirez-Puebla S.T."/>
            <person name="Rogel-Hernandez M.A."/>
            <person name="Guerrero G."/>
            <person name="Ormeno-Orrillo E."/>
            <person name="Martinez-Romero J.C."/>
            <person name="Negrete-Yankelevich S."/>
            <person name="Martinez-Romero E."/>
        </authorList>
    </citation>
    <scope>NUCLEOTIDE SEQUENCE [LARGE SCALE GENOMIC DNA]</scope>
    <source>
        <strain evidence="2 3">CCGE525</strain>
    </source>
</reference>
<feature type="domain" description="DUF6538" evidence="1">
    <location>
        <begin position="5"/>
        <end position="61"/>
    </location>
</feature>
<dbReference type="Pfam" id="PF20172">
    <property type="entry name" value="DUF6538"/>
    <property type="match status" value="1"/>
</dbReference>
<dbReference type="KEGG" id="rjg:CCGE525_21815"/>
<dbReference type="InterPro" id="IPR046668">
    <property type="entry name" value="DUF6538"/>
</dbReference>
<dbReference type="OrthoDB" id="9784724at2"/>
<evidence type="ECO:0000259" key="1">
    <source>
        <dbReference type="Pfam" id="PF20172"/>
    </source>
</evidence>
<dbReference type="Proteomes" id="UP000282195">
    <property type="component" value="Chromosome"/>
</dbReference>
<accession>A0A387G0V0</accession>
<organism evidence="2 3">
    <name type="scientific">Rhizobium jaguaris</name>
    <dbReference type="NCBI Taxonomy" id="1312183"/>
    <lineage>
        <taxon>Bacteria</taxon>
        <taxon>Pseudomonadati</taxon>
        <taxon>Pseudomonadota</taxon>
        <taxon>Alphaproteobacteria</taxon>
        <taxon>Hyphomicrobiales</taxon>
        <taxon>Rhizobiaceae</taxon>
        <taxon>Rhizobium/Agrobacterium group</taxon>
        <taxon>Rhizobium</taxon>
    </lineage>
</organism>
<dbReference type="AlphaFoldDB" id="A0A387G0V0"/>
<dbReference type="EMBL" id="CP032694">
    <property type="protein sequence ID" value="AYG61156.1"/>
    <property type="molecule type" value="Genomic_DNA"/>
</dbReference>